<reference evidence="2 3" key="1">
    <citation type="journal article" date="2019" name="Emerg. Microbes Infect.">
        <title>Comprehensive subspecies identification of 175 nontuberculous mycobacteria species based on 7547 genomic profiles.</title>
        <authorList>
            <person name="Matsumoto Y."/>
            <person name="Kinjo T."/>
            <person name="Motooka D."/>
            <person name="Nabeya D."/>
            <person name="Jung N."/>
            <person name="Uechi K."/>
            <person name="Horii T."/>
            <person name="Iida T."/>
            <person name="Fujita J."/>
            <person name="Nakamura S."/>
        </authorList>
    </citation>
    <scope>NUCLEOTIDE SEQUENCE [LARGE SCALE GENOMIC DNA]</scope>
    <source>
        <strain evidence="2 3">JCM 12375</strain>
    </source>
</reference>
<dbReference type="InterPro" id="IPR030678">
    <property type="entry name" value="Peptide/Ni-bd"/>
</dbReference>
<accession>A0ABM7HW07</accession>
<organism evidence="2 3">
    <name type="scientific">Mycolicibacterium mageritense</name>
    <name type="common">Mycobacterium mageritense</name>
    <dbReference type="NCBI Taxonomy" id="53462"/>
    <lineage>
        <taxon>Bacteria</taxon>
        <taxon>Bacillati</taxon>
        <taxon>Actinomycetota</taxon>
        <taxon>Actinomycetes</taxon>
        <taxon>Mycobacteriales</taxon>
        <taxon>Mycobacteriaceae</taxon>
        <taxon>Mycolicibacterium</taxon>
    </lineage>
</organism>
<dbReference type="PANTHER" id="PTHR30290">
    <property type="entry name" value="PERIPLASMIC BINDING COMPONENT OF ABC TRANSPORTER"/>
    <property type="match status" value="1"/>
</dbReference>
<keyword evidence="3" id="KW-1185">Reference proteome</keyword>
<dbReference type="Proteomes" id="UP000465622">
    <property type="component" value="Chromosome"/>
</dbReference>
<gene>
    <name evidence="2" type="ORF">MMAGJ_40660</name>
</gene>
<dbReference type="InterPro" id="IPR039424">
    <property type="entry name" value="SBP_5"/>
</dbReference>
<evidence type="ECO:0000313" key="2">
    <source>
        <dbReference type="EMBL" id="BBX34784.1"/>
    </source>
</evidence>
<dbReference type="SUPFAM" id="SSF53850">
    <property type="entry name" value="Periplasmic binding protein-like II"/>
    <property type="match status" value="1"/>
</dbReference>
<dbReference type="Gene3D" id="3.40.190.10">
    <property type="entry name" value="Periplasmic binding protein-like II"/>
    <property type="match status" value="1"/>
</dbReference>
<dbReference type="EMBL" id="AP022567">
    <property type="protein sequence ID" value="BBX34784.1"/>
    <property type="molecule type" value="Genomic_DNA"/>
</dbReference>
<dbReference type="PIRSF" id="PIRSF002741">
    <property type="entry name" value="MppA"/>
    <property type="match status" value="1"/>
</dbReference>
<dbReference type="Pfam" id="PF00496">
    <property type="entry name" value="SBP_bac_5"/>
    <property type="match status" value="2"/>
</dbReference>
<feature type="domain" description="Solute-binding protein family 5" evidence="1">
    <location>
        <begin position="55"/>
        <end position="151"/>
    </location>
</feature>
<feature type="domain" description="Solute-binding protein family 5" evidence="1">
    <location>
        <begin position="200"/>
        <end position="346"/>
    </location>
</feature>
<dbReference type="Gene3D" id="3.10.105.10">
    <property type="entry name" value="Dipeptide-binding Protein, Domain 3"/>
    <property type="match status" value="1"/>
</dbReference>
<sequence>MPGNPIGGCAMTLTYGWPTDQLTTDPRLAYNSISKTFCRQVYESLLDVDPGSGELLPWLATSWRYRDQLTLDLEIRADRAFSDGTPLTPTAVAQSFTEIRALERVSPLPAAVTMLTGLDRVDTDGDTVTFRFTRHNAAFLRSLASVNLAITSRAGLGTGRWARTAEGLRDGARRLIFQKSVSGDLYPGPVDGFAAAALDNPGISYGLCPNASRGLLADPRIRRALSLLIDRPRLQPLLDPSGYSVATSVLTPPTLDYRDCTAELTYDPATAHRLLDGRRPRFEVVFNSTFSPVDTAVLNAVAAQWADHGVELALCDVDFPELRRRQESGDYDFRFFYFTGSDPDVLRYQFAVTQRNMNRRTEPDELDTLLDAQLTCADPAARRELVHDTQRRIVGDGLWLPLCNVHTVTSYRPDVLSGVYLDAEALARIP</sequence>
<evidence type="ECO:0000313" key="3">
    <source>
        <dbReference type="Proteomes" id="UP000465622"/>
    </source>
</evidence>
<name>A0ABM7HW07_MYCME</name>
<proteinExistence type="predicted"/>
<dbReference type="InterPro" id="IPR000914">
    <property type="entry name" value="SBP_5_dom"/>
</dbReference>
<evidence type="ECO:0000259" key="1">
    <source>
        <dbReference type="Pfam" id="PF00496"/>
    </source>
</evidence>
<protein>
    <recommendedName>
        <fullName evidence="1">Solute-binding protein family 5 domain-containing protein</fullName>
    </recommendedName>
</protein>